<comment type="similarity">
    <text evidence="6 7">Belongs to the NDK family.</text>
</comment>
<organism evidence="10 11">
    <name type="scientific">Cephus cinctus</name>
    <name type="common">Wheat stem sawfly</name>
    <dbReference type="NCBI Taxonomy" id="211228"/>
    <lineage>
        <taxon>Eukaryota</taxon>
        <taxon>Metazoa</taxon>
        <taxon>Ecdysozoa</taxon>
        <taxon>Arthropoda</taxon>
        <taxon>Hexapoda</taxon>
        <taxon>Insecta</taxon>
        <taxon>Pterygota</taxon>
        <taxon>Neoptera</taxon>
        <taxon>Endopterygota</taxon>
        <taxon>Hymenoptera</taxon>
        <taxon>Cephoidea</taxon>
        <taxon>Cephidae</taxon>
        <taxon>Cephus</taxon>
    </lineage>
</organism>
<dbReference type="SUPFAM" id="SSF54919">
    <property type="entry name" value="Nucleoside diphosphate kinase, NDK"/>
    <property type="match status" value="2"/>
</dbReference>
<dbReference type="GO" id="GO:0006241">
    <property type="term" value="P:CTP biosynthetic process"/>
    <property type="evidence" value="ECO:0007669"/>
    <property type="project" value="InterPro"/>
</dbReference>
<evidence type="ECO:0000256" key="8">
    <source>
        <dbReference type="RuleBase" id="RU004013"/>
    </source>
</evidence>
<dbReference type="GO" id="GO:0005813">
    <property type="term" value="C:centrosome"/>
    <property type="evidence" value="ECO:0007669"/>
    <property type="project" value="TreeGrafter"/>
</dbReference>
<dbReference type="PROSITE" id="PS51374">
    <property type="entry name" value="NDPK_LIKE"/>
    <property type="match status" value="2"/>
</dbReference>
<dbReference type="InterPro" id="IPR011410">
    <property type="entry name" value="NDPK7"/>
</dbReference>
<keyword evidence="8" id="KW-0808">Transferase</keyword>
<dbReference type="Proteomes" id="UP000694920">
    <property type="component" value="Unplaced"/>
</dbReference>
<dbReference type="CDD" id="cd04412">
    <property type="entry name" value="NDPk7B"/>
    <property type="match status" value="1"/>
</dbReference>
<evidence type="ECO:0000313" key="11">
    <source>
        <dbReference type="RefSeq" id="XP_024943941.1"/>
    </source>
</evidence>
<keyword evidence="4" id="KW-0966">Cell projection</keyword>
<dbReference type="CTD" id="41174"/>
<dbReference type="Pfam" id="PF00334">
    <property type="entry name" value="NDK"/>
    <property type="match status" value="2"/>
</dbReference>
<comment type="subcellular location">
    <subcellularLocation>
        <location evidence="1">Cytoplasm</location>
        <location evidence="1">Cytoskeleton</location>
        <location evidence="1">Cilium axoneme</location>
    </subcellularLocation>
</comment>
<evidence type="ECO:0000313" key="10">
    <source>
        <dbReference type="Proteomes" id="UP000694920"/>
    </source>
</evidence>
<evidence type="ECO:0000256" key="7">
    <source>
        <dbReference type="RuleBase" id="RU004011"/>
    </source>
</evidence>
<dbReference type="InterPro" id="IPR006602">
    <property type="entry name" value="DM10_dom"/>
</dbReference>
<evidence type="ECO:0000256" key="6">
    <source>
        <dbReference type="PROSITE-ProRule" id="PRU00706"/>
    </source>
</evidence>
<evidence type="ECO:0000256" key="4">
    <source>
        <dbReference type="ARBA" id="ARBA00023273"/>
    </source>
</evidence>
<dbReference type="EC" id="2.7.4.6" evidence="8"/>
<feature type="domain" description="DM10" evidence="9">
    <location>
        <begin position="15"/>
        <end position="103"/>
    </location>
</feature>
<dbReference type="PROSITE" id="PS51336">
    <property type="entry name" value="DM10"/>
    <property type="match status" value="1"/>
</dbReference>
<dbReference type="InterPro" id="IPR037993">
    <property type="entry name" value="NDPk7B"/>
</dbReference>
<proteinExistence type="inferred from homology"/>
<comment type="caution">
    <text evidence="6">Lacks conserved residue(s) required for the propagation of feature annotation.</text>
</comment>
<keyword evidence="3" id="KW-0206">Cytoskeleton</keyword>
<dbReference type="GO" id="GO:0005524">
    <property type="term" value="F:ATP binding"/>
    <property type="evidence" value="ECO:0007669"/>
    <property type="project" value="UniProtKB-KW"/>
</dbReference>
<protein>
    <recommendedName>
        <fullName evidence="8">Nucleoside diphosphate kinase</fullName>
        <ecNumber evidence="8">2.7.4.6</ecNumber>
    </recommendedName>
</protein>
<keyword evidence="10" id="KW-1185">Reference proteome</keyword>
<keyword evidence="8" id="KW-0067">ATP-binding</keyword>
<dbReference type="InterPro" id="IPR057579">
    <property type="entry name" value="DM10_NDK7"/>
</dbReference>
<dbReference type="InterPro" id="IPR036850">
    <property type="entry name" value="NDK-like_dom_sf"/>
</dbReference>
<keyword evidence="2" id="KW-0963">Cytoplasm</keyword>
<dbReference type="Gene3D" id="3.30.70.141">
    <property type="entry name" value="Nucleoside diphosphate kinase-like domain"/>
    <property type="match status" value="2"/>
</dbReference>
<comment type="catalytic activity">
    <reaction evidence="8">
        <text>a 2'-deoxyribonucleoside 5'-diphosphate + ATP = a 2'-deoxyribonucleoside 5'-triphosphate + ADP</text>
        <dbReference type="Rhea" id="RHEA:44640"/>
        <dbReference type="ChEBI" id="CHEBI:30616"/>
        <dbReference type="ChEBI" id="CHEBI:61560"/>
        <dbReference type="ChEBI" id="CHEBI:73316"/>
        <dbReference type="ChEBI" id="CHEBI:456216"/>
        <dbReference type="EC" id="2.7.4.6"/>
    </reaction>
</comment>
<dbReference type="RefSeq" id="XP_024943941.1">
    <property type="nucleotide sequence ID" value="XM_025088173.1"/>
</dbReference>
<dbReference type="GO" id="GO:0006183">
    <property type="term" value="P:GTP biosynthetic process"/>
    <property type="evidence" value="ECO:0007669"/>
    <property type="project" value="InterPro"/>
</dbReference>
<evidence type="ECO:0000256" key="3">
    <source>
        <dbReference type="ARBA" id="ARBA00023212"/>
    </source>
</evidence>
<dbReference type="GO" id="GO:0004550">
    <property type="term" value="F:nucleoside diphosphate kinase activity"/>
    <property type="evidence" value="ECO:0007669"/>
    <property type="project" value="UniProtKB-EC"/>
</dbReference>
<dbReference type="InterPro" id="IPR034907">
    <property type="entry name" value="NDK-like_dom"/>
</dbReference>
<reference evidence="11" key="1">
    <citation type="submission" date="2025-08" db="UniProtKB">
        <authorList>
            <consortium name="RefSeq"/>
        </authorList>
    </citation>
    <scope>IDENTIFICATION</scope>
</reference>
<evidence type="ECO:0000256" key="2">
    <source>
        <dbReference type="ARBA" id="ARBA00022490"/>
    </source>
</evidence>
<evidence type="ECO:0000256" key="5">
    <source>
        <dbReference type="PIRSR" id="PIRSR036503-50"/>
    </source>
</evidence>
<accession>A0AAJ7W4C7</accession>
<dbReference type="PANTHER" id="PTHR43109:SF2">
    <property type="entry name" value="NUCLEOSIDE DIPHOSPHATE KINASE 7"/>
    <property type="match status" value="1"/>
</dbReference>
<dbReference type="Pfam" id="PF25364">
    <property type="entry name" value="PH_NDK7_N"/>
    <property type="match status" value="1"/>
</dbReference>
<keyword evidence="8" id="KW-0547">Nucleotide-binding</keyword>
<dbReference type="InterPro" id="IPR023005">
    <property type="entry name" value="Nucleoside_diP_kinase_AS"/>
</dbReference>
<dbReference type="PROSITE" id="PS00469">
    <property type="entry name" value="NDPK"/>
    <property type="match status" value="1"/>
</dbReference>
<keyword evidence="8 11" id="KW-0418">Kinase</keyword>
<dbReference type="SMART" id="SM00676">
    <property type="entry name" value="DM10"/>
    <property type="match status" value="1"/>
</dbReference>
<evidence type="ECO:0000256" key="1">
    <source>
        <dbReference type="ARBA" id="ARBA00004430"/>
    </source>
</evidence>
<dbReference type="PRINTS" id="PR01243">
    <property type="entry name" value="NUCDPKINASE"/>
</dbReference>
<dbReference type="GO" id="GO:0006228">
    <property type="term" value="P:UTP biosynthetic process"/>
    <property type="evidence" value="ECO:0007669"/>
    <property type="project" value="InterPro"/>
</dbReference>
<dbReference type="FunFam" id="3.30.70.141:FF:000004">
    <property type="entry name" value="Nucleoside diphosphate kinase 7"/>
    <property type="match status" value="1"/>
</dbReference>
<dbReference type="InterPro" id="IPR001564">
    <property type="entry name" value="Nucleoside_diP_kinase"/>
</dbReference>
<name>A0AAJ7W4C7_CEPCN</name>
<feature type="active site" description="Pros-phosphohistidine intermediate" evidence="5">
    <location>
        <position position="164"/>
    </location>
</feature>
<dbReference type="GeneID" id="107270876"/>
<sequence length="341" mass="38770">MQNMTSFRQKPGVHFSERNVFEAEWFDNVASVLRKFYLYYYPADNTVELFDVKTKKTFLRRSKCEGLEAKDLYIGGVVKIFSRCMKITDFGDSATRSKLASTMQRFILDYMISGPIVALELIGENCIKKWRELIGAETSSVSVESGKTSLRARYGQDSIHNSLHGSDSEEAAEREINFFFSQPKSRRKGPKNTAVYKNCTCCVIKPHAVQARLIGDIINDIQQEGYKISAVQQFYIDPTNAEEFLEVYKGVLPDYNAMVAELQSGPCVAMEITHADESINVLTEFRKLCGPMDPEIARQLRPHTLRAKYGKTKIQNAVHCSDIPEDGLLEVEYFFKILAEE</sequence>
<dbReference type="GO" id="GO:0005879">
    <property type="term" value="C:axonemal microtubule"/>
    <property type="evidence" value="ECO:0007669"/>
    <property type="project" value="TreeGrafter"/>
</dbReference>
<evidence type="ECO:0000259" key="9">
    <source>
        <dbReference type="PROSITE" id="PS51336"/>
    </source>
</evidence>
<dbReference type="SMART" id="SM00562">
    <property type="entry name" value="NDK"/>
    <property type="match status" value="2"/>
</dbReference>
<dbReference type="PANTHER" id="PTHR43109">
    <property type="entry name" value="NUCLEOSIDE DIPHOSPHATE KINASE 7"/>
    <property type="match status" value="1"/>
</dbReference>
<gene>
    <name evidence="11" type="primary">LOC107270876</name>
</gene>
<dbReference type="PIRSF" id="PIRSF036503">
    <property type="entry name" value="NDK7"/>
    <property type="match status" value="1"/>
</dbReference>
<dbReference type="AlphaFoldDB" id="A0AAJ7W4C7"/>